<dbReference type="Gene3D" id="1.10.150.20">
    <property type="entry name" value="5' to 3' exonuclease, C-terminal subdomain"/>
    <property type="match status" value="1"/>
</dbReference>
<dbReference type="InterPro" id="IPR047525">
    <property type="entry name" value="TfoX-like"/>
</dbReference>
<accession>A0A3P7PJB1</accession>
<dbReference type="PANTHER" id="PTHR36121">
    <property type="entry name" value="PROTEIN SXY"/>
    <property type="match status" value="1"/>
</dbReference>
<dbReference type="AlphaFoldDB" id="A0A3P7PJB1"/>
<gene>
    <name evidence="2" type="ORF">PATL70BA_3109</name>
</gene>
<evidence type="ECO:0000313" key="3">
    <source>
        <dbReference type="Proteomes" id="UP000279029"/>
    </source>
</evidence>
<dbReference type="OrthoDB" id="9790407at2"/>
<protein>
    <submittedName>
        <fullName evidence="2">Competence protein TfoX</fullName>
    </submittedName>
</protein>
<name>A0A3P7PJB1_9FIRM</name>
<reference evidence="2 3" key="1">
    <citation type="submission" date="2018-09" db="EMBL/GenBank/DDBJ databases">
        <authorList>
            <person name="Postec A."/>
        </authorList>
    </citation>
    <scope>NUCLEOTIDE SEQUENCE [LARGE SCALE GENOMIC DNA]</scope>
    <source>
        <strain evidence="2">70B-A</strain>
    </source>
</reference>
<feature type="domain" description="TfoX C-terminal" evidence="1">
    <location>
        <begin position="2"/>
        <end position="77"/>
    </location>
</feature>
<dbReference type="PANTHER" id="PTHR36121:SF1">
    <property type="entry name" value="PROTEIN SXY"/>
    <property type="match status" value="1"/>
</dbReference>
<dbReference type="RefSeq" id="WP_125138071.1">
    <property type="nucleotide sequence ID" value="NZ_LR130778.1"/>
</dbReference>
<dbReference type="Proteomes" id="UP000279029">
    <property type="component" value="Chromosome"/>
</dbReference>
<sequence>MRVSNLVNIGPKLESLLNEVGIHEAEKLREIGSVEATYLLYQKDKDCMDKLFALEGAIRGVRWHNIQHEEKIRLKQSFDERCMNMNG</sequence>
<dbReference type="Pfam" id="PF04994">
    <property type="entry name" value="TfoX_C"/>
    <property type="match status" value="1"/>
</dbReference>
<dbReference type="InterPro" id="IPR007077">
    <property type="entry name" value="TfoX_C"/>
</dbReference>
<organism evidence="2 3">
    <name type="scientific">Petrocella atlantisensis</name>
    <dbReference type="NCBI Taxonomy" id="2173034"/>
    <lineage>
        <taxon>Bacteria</taxon>
        <taxon>Bacillati</taxon>
        <taxon>Bacillota</taxon>
        <taxon>Clostridia</taxon>
        <taxon>Lachnospirales</taxon>
        <taxon>Vallitaleaceae</taxon>
        <taxon>Petrocella</taxon>
    </lineage>
</organism>
<evidence type="ECO:0000313" key="2">
    <source>
        <dbReference type="EMBL" id="VDN49028.1"/>
    </source>
</evidence>
<dbReference type="KEGG" id="cbar:PATL70BA_3109"/>
<dbReference type="EMBL" id="LR130778">
    <property type="protein sequence ID" value="VDN49028.1"/>
    <property type="molecule type" value="Genomic_DNA"/>
</dbReference>
<keyword evidence="3" id="KW-1185">Reference proteome</keyword>
<evidence type="ECO:0000259" key="1">
    <source>
        <dbReference type="Pfam" id="PF04994"/>
    </source>
</evidence>
<proteinExistence type="predicted"/>